<sequence>MPSRDKEELVSKDNETLNRLKLGANESGSCDYPNIQRFGFTSEEKKSSDEEYTQME</sequence>
<comment type="caution">
    <text evidence="1">The sequence shown here is derived from an EMBL/GenBank/DDBJ whole genome shotgun (WGS) entry which is preliminary data.</text>
</comment>
<keyword evidence="2" id="KW-1185">Reference proteome</keyword>
<dbReference type="RefSeq" id="WP_211142270.1">
    <property type="nucleotide sequence ID" value="NZ_JAEEGB010000008.1"/>
</dbReference>
<gene>
    <name evidence="1" type="ORF">I6U51_08625</name>
</gene>
<organism evidence="1 2">
    <name type="scientific">Clostridium aciditolerans</name>
    <dbReference type="NCBI Taxonomy" id="339861"/>
    <lineage>
        <taxon>Bacteria</taxon>
        <taxon>Bacillati</taxon>
        <taxon>Bacillota</taxon>
        <taxon>Clostridia</taxon>
        <taxon>Eubacteriales</taxon>
        <taxon>Clostridiaceae</taxon>
        <taxon>Clostridium</taxon>
    </lineage>
</organism>
<reference evidence="1" key="1">
    <citation type="submission" date="2020-12" db="EMBL/GenBank/DDBJ databases">
        <title>Clostridium thailandense sp. nov., a novel acetogenic bacterium isolated from peat land soil in Thailand.</title>
        <authorList>
            <person name="Chaikitkaew S."/>
            <person name="Birkeland N.K."/>
        </authorList>
    </citation>
    <scope>NUCLEOTIDE SEQUENCE</scope>
    <source>
        <strain evidence="1">DSM 17425</strain>
    </source>
</reference>
<evidence type="ECO:0000313" key="1">
    <source>
        <dbReference type="EMBL" id="MBI6872777.1"/>
    </source>
</evidence>
<accession>A0A934HYC2</accession>
<dbReference type="Proteomes" id="UP000622687">
    <property type="component" value="Unassembled WGS sequence"/>
</dbReference>
<evidence type="ECO:0000313" key="2">
    <source>
        <dbReference type="Proteomes" id="UP000622687"/>
    </source>
</evidence>
<protein>
    <submittedName>
        <fullName evidence="1">Uncharacterized protein</fullName>
    </submittedName>
</protein>
<dbReference type="AlphaFoldDB" id="A0A934HYC2"/>
<name>A0A934HYC2_9CLOT</name>
<dbReference type="EMBL" id="JAEEGB010000008">
    <property type="protein sequence ID" value="MBI6872777.1"/>
    <property type="molecule type" value="Genomic_DNA"/>
</dbReference>
<proteinExistence type="predicted"/>